<organism evidence="1 2">
    <name type="scientific">Leptospira interrogans str. UI 12758</name>
    <dbReference type="NCBI Taxonomy" id="1049938"/>
    <lineage>
        <taxon>Bacteria</taxon>
        <taxon>Pseudomonadati</taxon>
        <taxon>Spirochaetota</taxon>
        <taxon>Spirochaetia</taxon>
        <taxon>Leptospirales</taxon>
        <taxon>Leptospiraceae</taxon>
        <taxon>Leptospira</taxon>
    </lineage>
</organism>
<dbReference type="EMBL" id="AHNR02000045">
    <property type="protein sequence ID" value="EKR54300.1"/>
    <property type="molecule type" value="Genomic_DNA"/>
</dbReference>
<protein>
    <recommendedName>
        <fullName evidence="3">PF13262 family protein</fullName>
    </recommendedName>
</protein>
<dbReference type="AlphaFoldDB" id="A0A0E2DF63"/>
<evidence type="ECO:0000313" key="2">
    <source>
        <dbReference type="Proteomes" id="UP000001340"/>
    </source>
</evidence>
<name>A0A0E2DF63_LEPIR</name>
<sequence>MELSLDKLKSHLPANHGHSDSFLLEILSDASRIVLEIDNIPINHNLFDYLQRLKCLALLQLDFATRKGFNSAETTPADSPNSFSLSGAFSVGLGGAKSDSEKIYGSQVTEENSFEVQYKTALAKIRGLGGRTIA</sequence>
<evidence type="ECO:0008006" key="3">
    <source>
        <dbReference type="Google" id="ProtNLM"/>
    </source>
</evidence>
<accession>A0A0E2DF63</accession>
<dbReference type="Proteomes" id="UP000001340">
    <property type="component" value="Unassembled WGS sequence"/>
</dbReference>
<dbReference type="RefSeq" id="WP_002123873.1">
    <property type="nucleotide sequence ID" value="NZ_AHNR02000045.1"/>
</dbReference>
<reference evidence="1 2" key="1">
    <citation type="submission" date="2012-10" db="EMBL/GenBank/DDBJ databases">
        <authorList>
            <person name="Harkins D.M."/>
            <person name="Durkin A.S."/>
            <person name="Brinkac L.M."/>
            <person name="Haft D.H."/>
            <person name="Selengut J.D."/>
            <person name="Sanka R."/>
            <person name="DePew J."/>
            <person name="Purushe J."/>
            <person name="Chanthongthip A."/>
            <person name="Lattana O."/>
            <person name="Phetsouvanh R."/>
            <person name="Newton P.N."/>
            <person name="Vinetz J.M."/>
            <person name="Sutton G.G."/>
            <person name="Nierman W.C."/>
            <person name="Fouts D.E."/>
        </authorList>
    </citation>
    <scope>NUCLEOTIDE SEQUENCE [LARGE SCALE GENOMIC DNA]</scope>
    <source>
        <strain evidence="1 2">UI 12758</strain>
    </source>
</reference>
<proteinExistence type="predicted"/>
<evidence type="ECO:0000313" key="1">
    <source>
        <dbReference type="EMBL" id="EKR54300.1"/>
    </source>
</evidence>
<gene>
    <name evidence="1" type="ORF">LEP1GSC105_2908</name>
</gene>
<comment type="caution">
    <text evidence="1">The sequence shown here is derived from an EMBL/GenBank/DDBJ whole genome shotgun (WGS) entry which is preliminary data.</text>
</comment>